<protein>
    <submittedName>
        <fullName evidence="2">Class I SAM-dependent methyltransferase</fullName>
    </submittedName>
</protein>
<sequence length="189" mass="20817">MPFDHFNLLAPIYERVISPPDIELMLKHLAPGPGSLLLDAGGGTGRVSGLLTEYFGPVILSDISMGMLKQAGEKNGLRPARALTETMPFAGALFDRILLVDALHHVNDQAETASELWRILKPGGRIVIQEPDIRQFAVKLIAIAEKLALMRSHFLDPQAITDIFLFDGAKVEIYSEDFSVWVIIKKMPG</sequence>
<accession>A0A8J6NLM0</accession>
<dbReference type="PANTHER" id="PTHR43591:SF24">
    <property type="entry name" value="2-METHOXY-6-POLYPRENYL-1,4-BENZOQUINOL METHYLASE, MITOCHONDRIAL"/>
    <property type="match status" value="1"/>
</dbReference>
<dbReference type="InterPro" id="IPR013216">
    <property type="entry name" value="Methyltransf_11"/>
</dbReference>
<comment type="caution">
    <text evidence="2">The sequence shown here is derived from an EMBL/GenBank/DDBJ whole genome shotgun (WGS) entry which is preliminary data.</text>
</comment>
<dbReference type="GO" id="GO:0032259">
    <property type="term" value="P:methylation"/>
    <property type="evidence" value="ECO:0007669"/>
    <property type="project" value="UniProtKB-KW"/>
</dbReference>
<dbReference type="SUPFAM" id="SSF53335">
    <property type="entry name" value="S-adenosyl-L-methionine-dependent methyltransferases"/>
    <property type="match status" value="1"/>
</dbReference>
<organism evidence="2 3">
    <name type="scientific">Candidatus Desulfolinea nitratireducens</name>
    <dbReference type="NCBI Taxonomy" id="2841698"/>
    <lineage>
        <taxon>Bacteria</taxon>
        <taxon>Bacillati</taxon>
        <taxon>Chloroflexota</taxon>
        <taxon>Anaerolineae</taxon>
        <taxon>Anaerolineales</taxon>
        <taxon>Anaerolineales incertae sedis</taxon>
        <taxon>Candidatus Desulfolinea</taxon>
    </lineage>
</organism>
<keyword evidence="2" id="KW-0489">Methyltransferase</keyword>
<reference evidence="2 3" key="1">
    <citation type="submission" date="2020-08" db="EMBL/GenBank/DDBJ databases">
        <title>Bridging the membrane lipid divide: bacteria of the FCB group superphylum have the potential to synthesize archaeal ether lipids.</title>
        <authorList>
            <person name="Villanueva L."/>
            <person name="Von Meijenfeldt F.A.B."/>
            <person name="Westbye A.B."/>
            <person name="Yadav S."/>
            <person name="Hopmans E.C."/>
            <person name="Dutilh B.E."/>
            <person name="Sinninghe Damste J.S."/>
        </authorList>
    </citation>
    <scope>NUCLEOTIDE SEQUENCE [LARGE SCALE GENOMIC DNA]</scope>
    <source>
        <strain evidence="2">NIOZ-UU36</strain>
    </source>
</reference>
<evidence type="ECO:0000259" key="1">
    <source>
        <dbReference type="Pfam" id="PF08241"/>
    </source>
</evidence>
<dbReference type="PANTHER" id="PTHR43591">
    <property type="entry name" value="METHYLTRANSFERASE"/>
    <property type="match status" value="1"/>
</dbReference>
<dbReference type="Pfam" id="PF08241">
    <property type="entry name" value="Methyltransf_11"/>
    <property type="match status" value="1"/>
</dbReference>
<proteinExistence type="predicted"/>
<gene>
    <name evidence="2" type="ORF">H8E29_08660</name>
</gene>
<dbReference type="Proteomes" id="UP000614469">
    <property type="component" value="Unassembled WGS sequence"/>
</dbReference>
<dbReference type="Gene3D" id="3.40.50.150">
    <property type="entry name" value="Vaccinia Virus protein VP39"/>
    <property type="match status" value="1"/>
</dbReference>
<keyword evidence="2" id="KW-0808">Transferase</keyword>
<dbReference type="InterPro" id="IPR029063">
    <property type="entry name" value="SAM-dependent_MTases_sf"/>
</dbReference>
<dbReference type="AlphaFoldDB" id="A0A8J6NLM0"/>
<dbReference type="EMBL" id="JACNJN010000103">
    <property type="protein sequence ID" value="MBC8335320.1"/>
    <property type="molecule type" value="Genomic_DNA"/>
</dbReference>
<evidence type="ECO:0000313" key="2">
    <source>
        <dbReference type="EMBL" id="MBC8335320.1"/>
    </source>
</evidence>
<dbReference type="GO" id="GO:0008757">
    <property type="term" value="F:S-adenosylmethionine-dependent methyltransferase activity"/>
    <property type="evidence" value="ECO:0007669"/>
    <property type="project" value="InterPro"/>
</dbReference>
<evidence type="ECO:0000313" key="3">
    <source>
        <dbReference type="Proteomes" id="UP000614469"/>
    </source>
</evidence>
<dbReference type="CDD" id="cd02440">
    <property type="entry name" value="AdoMet_MTases"/>
    <property type="match status" value="1"/>
</dbReference>
<feature type="domain" description="Methyltransferase type 11" evidence="1">
    <location>
        <begin position="38"/>
        <end position="128"/>
    </location>
</feature>
<name>A0A8J6NLM0_9CHLR</name>